<reference evidence="3" key="1">
    <citation type="submission" date="2016-10" db="EMBL/GenBank/DDBJ databases">
        <authorList>
            <person name="Varghese N."/>
            <person name="Submissions S."/>
        </authorList>
    </citation>
    <scope>NUCLEOTIDE SEQUENCE [LARGE SCALE GENOMIC DNA]</scope>
    <source>
        <strain evidence="3">DSM 44260</strain>
    </source>
</reference>
<dbReference type="Pfam" id="PF13349">
    <property type="entry name" value="DUF4097"/>
    <property type="match status" value="1"/>
</dbReference>
<evidence type="ECO:0000313" key="3">
    <source>
        <dbReference type="Proteomes" id="UP000199051"/>
    </source>
</evidence>
<keyword evidence="3" id="KW-1185">Reference proteome</keyword>
<dbReference type="PANTHER" id="PTHR34094:SF1">
    <property type="entry name" value="PROTEIN FAM185A"/>
    <property type="match status" value="1"/>
</dbReference>
<dbReference type="AlphaFoldDB" id="A0A1H9W2T0"/>
<proteinExistence type="predicted"/>
<organism evidence="2 3">
    <name type="scientific">Actinokineospora terrae</name>
    <dbReference type="NCBI Taxonomy" id="155974"/>
    <lineage>
        <taxon>Bacteria</taxon>
        <taxon>Bacillati</taxon>
        <taxon>Actinomycetota</taxon>
        <taxon>Actinomycetes</taxon>
        <taxon>Pseudonocardiales</taxon>
        <taxon>Pseudonocardiaceae</taxon>
        <taxon>Actinokineospora</taxon>
    </lineage>
</organism>
<evidence type="ECO:0000313" key="2">
    <source>
        <dbReference type="EMBL" id="SES28236.1"/>
    </source>
</evidence>
<evidence type="ECO:0000259" key="1">
    <source>
        <dbReference type="Pfam" id="PF13349"/>
    </source>
</evidence>
<dbReference type="STRING" id="155974.SAMN04487818_109318"/>
<dbReference type="InterPro" id="IPR025164">
    <property type="entry name" value="Toastrack_DUF4097"/>
</dbReference>
<name>A0A1H9W2T0_9PSEU</name>
<feature type="domain" description="DUF4097" evidence="1">
    <location>
        <begin position="133"/>
        <end position="278"/>
    </location>
</feature>
<gene>
    <name evidence="2" type="ORF">SAMN04487818_109318</name>
</gene>
<protein>
    <submittedName>
        <fullName evidence="2">Putative adhesin</fullName>
    </submittedName>
</protein>
<dbReference type="EMBL" id="FOGI01000009">
    <property type="protein sequence ID" value="SES28236.1"/>
    <property type="molecule type" value="Genomic_DNA"/>
</dbReference>
<accession>A0A1H9W2T0</accession>
<dbReference type="Proteomes" id="UP000199051">
    <property type="component" value="Unassembled WGS sequence"/>
</dbReference>
<sequence>MASGVVAGRSRRGVLGVTAVGVAVLLSSLAACGIATKRFSDDASVGGTIHAVRIESSAGSVRLRVGPSASVHRTVSYLDGRPGVTHRVEGDVLVLRECEVRNCWVDYEVVVPEGVTVSGGLDSGSVDVEGASTVNLRVSSGEVKVRRVSGAVNVKAESGSVDLVDVKGKVAVEAESGGISARDVGAATLRSESGSVDAQGVDGAVDASAQSGSVTVRLSKAAGVKATTNSGSVQVTVPKGEYRVSAHTDSGDVDNGIGDYRDSPNHLELNADSGDVTVRFG</sequence>
<dbReference type="PANTHER" id="PTHR34094">
    <property type="match status" value="1"/>
</dbReference>